<protein>
    <submittedName>
        <fullName evidence="2">Damage-inducible protein</fullName>
    </submittedName>
</protein>
<dbReference type="AlphaFoldDB" id="A0A395GB73"/>
<dbReference type="Proteomes" id="UP000229523">
    <property type="component" value="Unassembled WGS sequence"/>
</dbReference>
<evidence type="ECO:0000313" key="3">
    <source>
        <dbReference type="Proteomes" id="UP000229523"/>
    </source>
</evidence>
<dbReference type="GO" id="GO:0006260">
    <property type="term" value="P:DNA replication"/>
    <property type="evidence" value="ECO:0007669"/>
    <property type="project" value="InterPro"/>
</dbReference>
<reference evidence="2 3" key="1">
    <citation type="journal article" date="2018" name="Front. Microbiol.">
        <title>Description and Comparative Genomics of Macrococcus caseolyticus subsp. hominis subsp. nov., Macrococcus goetzii sp. nov., Macrococcus epidermidis sp. nov., and Macrococcus bohemicus sp. nov., Novel Macrococci From Human Clinical Material With Virulence Potential and Suspected Uptake of Foreign DNA by Natural Transformation.</title>
        <authorList>
            <person name="Maslanova I."/>
            <person name="Wertheimer Z."/>
            <person name="Sedlacek I."/>
            <person name="Svec P."/>
            <person name="Indrakova A."/>
            <person name="Kovarovic V."/>
            <person name="Schumann P."/>
            <person name="Sproer C."/>
            <person name="Kralova S."/>
            <person name="Sedo O."/>
            <person name="Kristofova L."/>
            <person name="Vrbovska V."/>
            <person name="Fuzik T."/>
            <person name="Petras P."/>
            <person name="Zdrahal Z."/>
            <person name="Ruzickova V."/>
            <person name="Doskar J."/>
            <person name="Pantucek R."/>
        </authorList>
    </citation>
    <scope>NUCLEOTIDE SEQUENCE [LARGE SCALE GENOMIC DNA]</scope>
    <source>
        <strain evidence="2 3">CCM 4927</strain>
    </source>
</reference>
<dbReference type="GO" id="GO:0003678">
    <property type="term" value="F:DNA helicase activity"/>
    <property type="evidence" value="ECO:0007669"/>
    <property type="project" value="InterPro"/>
</dbReference>
<evidence type="ECO:0000259" key="1">
    <source>
        <dbReference type="PROSITE" id="PS51199"/>
    </source>
</evidence>
<dbReference type="RefSeq" id="WP_099579062.1">
    <property type="nucleotide sequence ID" value="NZ_MJBI02000002.1"/>
</dbReference>
<feature type="domain" description="SF4 helicase" evidence="1">
    <location>
        <begin position="152"/>
        <end position="415"/>
    </location>
</feature>
<dbReference type="PANTHER" id="PTHR30153:SF2">
    <property type="entry name" value="REPLICATIVE DNA HELICASE"/>
    <property type="match status" value="1"/>
</dbReference>
<gene>
    <name evidence="2" type="ORF">BFS35_006825</name>
</gene>
<keyword evidence="3" id="KW-1185">Reference proteome</keyword>
<dbReference type="CDD" id="cd00984">
    <property type="entry name" value="DnaB_C"/>
    <property type="match status" value="1"/>
</dbReference>
<name>A0A395GB73_9STAP</name>
<evidence type="ECO:0000313" key="2">
    <source>
        <dbReference type="EMBL" id="RAI81275.1"/>
    </source>
</evidence>
<dbReference type="GO" id="GO:0005524">
    <property type="term" value="F:ATP binding"/>
    <property type="evidence" value="ECO:0007669"/>
    <property type="project" value="InterPro"/>
</dbReference>
<dbReference type="EMBL" id="MJBI02000002">
    <property type="protein sequence ID" value="RAI81275.1"/>
    <property type="molecule type" value="Genomic_DNA"/>
</dbReference>
<dbReference type="InterPro" id="IPR007694">
    <property type="entry name" value="DNA_helicase_DnaB-like_C"/>
</dbReference>
<organism evidence="2 3">
    <name type="scientific">Macrococcoides goetzii</name>
    <dbReference type="NCBI Taxonomy" id="1891097"/>
    <lineage>
        <taxon>Bacteria</taxon>
        <taxon>Bacillati</taxon>
        <taxon>Bacillota</taxon>
        <taxon>Bacilli</taxon>
        <taxon>Bacillales</taxon>
        <taxon>Staphylococcaceae</taxon>
        <taxon>Macrococcoides</taxon>
    </lineage>
</organism>
<dbReference type="InterPro" id="IPR027417">
    <property type="entry name" value="P-loop_NTPase"/>
</dbReference>
<dbReference type="GO" id="GO:0005829">
    <property type="term" value="C:cytosol"/>
    <property type="evidence" value="ECO:0007669"/>
    <property type="project" value="TreeGrafter"/>
</dbReference>
<sequence length="415" mass="47849">MNYSDNMEHLVIGSLIRYPELITELELKSDMFTDPYAINFIKHIELTDKLDLHEIYAKSMKHEADFVPSELIKQLRKDDLIKKTFFKQYQIEVLELYKARMMSKATSLVAGDPTRQNVNSLKETIQELDTLQISKKDNKLLALNQITRELNFEVEPQLFKTGYKQLDNVIGGFEPGQLIILAGRPSTGKTAFALNLALQLEQKGNNITLFSLETTTKKIIQRFVSSMARVKLNRFKDPHSISDDERLKLTEAMTRFKDMNITINADEVATPLTISRTASKMSQESDRNVIIIDYLTLMKSNGTFRDRRLEVEDISRKLKIIAKQFNCVVIALSQLSRGVESRNDKRPMMSDLREAGGIEQDADMIFLLYRDDYYNKATEYDPIGKSQVECIIAKSKDTEIGTVLFEFYKPIQRFY</sequence>
<dbReference type="Pfam" id="PF03796">
    <property type="entry name" value="DnaB_C"/>
    <property type="match status" value="1"/>
</dbReference>
<dbReference type="SUPFAM" id="SSF52540">
    <property type="entry name" value="P-loop containing nucleoside triphosphate hydrolases"/>
    <property type="match status" value="1"/>
</dbReference>
<accession>A0A395GB73</accession>
<comment type="caution">
    <text evidence="2">The sequence shown here is derived from an EMBL/GenBank/DDBJ whole genome shotgun (WGS) entry which is preliminary data.</text>
</comment>
<dbReference type="PROSITE" id="PS51199">
    <property type="entry name" value="SF4_HELICASE"/>
    <property type="match status" value="1"/>
</dbReference>
<dbReference type="PANTHER" id="PTHR30153">
    <property type="entry name" value="REPLICATIVE DNA HELICASE DNAB"/>
    <property type="match status" value="1"/>
</dbReference>
<proteinExistence type="predicted"/>
<dbReference type="Gene3D" id="3.40.50.300">
    <property type="entry name" value="P-loop containing nucleotide triphosphate hydrolases"/>
    <property type="match status" value="1"/>
</dbReference>